<feature type="compositionally biased region" description="Basic residues" evidence="4">
    <location>
        <begin position="301"/>
        <end position="314"/>
    </location>
</feature>
<name>K2N6B9_TRYCR</name>
<comment type="caution">
    <text evidence="5">The sequence shown here is derived from an EMBL/GenBank/DDBJ whole genome shotgun (WGS) entry which is preliminary data.</text>
</comment>
<dbReference type="PANTHER" id="PTHR12151">
    <property type="entry name" value="ELECTRON TRANSPORT PROTIN SCO1/SENC FAMILY MEMBER"/>
    <property type="match status" value="1"/>
</dbReference>
<protein>
    <submittedName>
        <fullName evidence="5">Cytochrome c oxidase assembly factor, putative,electron transport protein SCO1/2, putative</fullName>
    </submittedName>
</protein>
<dbReference type="GO" id="GO:0033617">
    <property type="term" value="P:mitochondrial respiratory chain complex IV assembly"/>
    <property type="evidence" value="ECO:0007669"/>
    <property type="project" value="TreeGrafter"/>
</dbReference>
<keyword evidence="3" id="KW-1015">Disulfide bond</keyword>
<dbReference type="AlphaFoldDB" id="K2N6B9"/>
<keyword evidence="6" id="KW-1185">Reference proteome</keyword>
<feature type="region of interest" description="Disordered" evidence="4">
    <location>
        <begin position="295"/>
        <end position="314"/>
    </location>
</feature>
<dbReference type="EMBL" id="AHKC01012387">
    <property type="protein sequence ID" value="EKF30171.1"/>
    <property type="molecule type" value="Genomic_DNA"/>
</dbReference>
<evidence type="ECO:0000313" key="5">
    <source>
        <dbReference type="EMBL" id="EKF30171.1"/>
    </source>
</evidence>
<gene>
    <name evidence="5" type="ORF">MOQ_006023</name>
</gene>
<dbReference type="FunFam" id="3.40.30.10:FF:000013">
    <property type="entry name" value="Blast:Protein SCO1 homolog, mitochondrial"/>
    <property type="match status" value="1"/>
</dbReference>
<sequence length="357" mass="40914">MRLAARRGGLLLRPGGFTRFASSTGQQEQQGGRGFFSVFSHGPRSRAELWGLLLGCSVFPLSVALMNWYDKQNEAPPPELAPDFQSMHAVKMTPKQQLGGPFRLRESRTGAYITDKELFQDHWTLLYFGFSKCAEVCPTTLKFIADVMKACDAATTKSTASEVARLQAVFLSIDSFRDTPEILEKYVSKFDPRLRGLCGSLKEVKQAASAWRVYYSSIEETDEERKLREEKGVPEVFLDDTYQFDHSSAIYLVGPDGKMKDFFFKEMGLEDAVSRLGVHFEDILRLQGHKRVIETNERKEREKKKEKKKRRGTVKGRRAFVFPSKNSRALQLKQIDMYAFIMYELAAKKKKKRKRTK</sequence>
<keyword evidence="2" id="KW-0479">Metal-binding</keyword>
<reference evidence="5 6" key="1">
    <citation type="journal article" date="2012" name="BMC Genomics">
        <title>Comparative genomic analysis of human infective Trypanosoma cruzi lineages with the bat-restricted subspecies T. cruzi marinkellei.</title>
        <authorList>
            <person name="Franzen O."/>
            <person name="Talavera-Lopez C."/>
            <person name="Ochaya S."/>
            <person name="Butler C.E."/>
            <person name="Messenger L.A."/>
            <person name="Lewis M.D."/>
            <person name="Llewellyn M.S."/>
            <person name="Marinkelle C.J."/>
            <person name="Tyler K.M."/>
            <person name="Miles M.A."/>
            <person name="Andersson B."/>
        </authorList>
    </citation>
    <scope>NUCLEOTIDE SEQUENCE [LARGE SCALE GENOMIC DNA]</scope>
    <source>
        <strain evidence="5 6">B7</strain>
    </source>
</reference>
<keyword evidence="2" id="KW-0186">Copper</keyword>
<dbReference type="GO" id="GO:0046872">
    <property type="term" value="F:metal ion binding"/>
    <property type="evidence" value="ECO:0007669"/>
    <property type="project" value="UniProtKB-KW"/>
</dbReference>
<evidence type="ECO:0000256" key="4">
    <source>
        <dbReference type="SAM" id="MobiDB-lite"/>
    </source>
</evidence>
<feature type="disulfide bond" description="Redox-active" evidence="3">
    <location>
        <begin position="133"/>
        <end position="137"/>
    </location>
</feature>
<dbReference type="CDD" id="cd02968">
    <property type="entry name" value="SCO"/>
    <property type="match status" value="1"/>
</dbReference>
<dbReference type="InterPro" id="IPR036249">
    <property type="entry name" value="Thioredoxin-like_sf"/>
</dbReference>
<accession>K2N6B9</accession>
<evidence type="ECO:0000256" key="1">
    <source>
        <dbReference type="ARBA" id="ARBA00010996"/>
    </source>
</evidence>
<dbReference type="OrthoDB" id="270009at2759"/>
<dbReference type="Proteomes" id="UP000007350">
    <property type="component" value="Unassembled WGS sequence"/>
</dbReference>
<organism evidence="5 6">
    <name type="scientific">Trypanosoma cruzi marinkellei</name>
    <dbReference type="NCBI Taxonomy" id="85056"/>
    <lineage>
        <taxon>Eukaryota</taxon>
        <taxon>Discoba</taxon>
        <taxon>Euglenozoa</taxon>
        <taxon>Kinetoplastea</taxon>
        <taxon>Metakinetoplastina</taxon>
        <taxon>Trypanosomatida</taxon>
        <taxon>Trypanosomatidae</taxon>
        <taxon>Trypanosoma</taxon>
        <taxon>Schizotrypanum</taxon>
    </lineage>
</organism>
<evidence type="ECO:0000256" key="2">
    <source>
        <dbReference type="PIRSR" id="PIRSR603782-1"/>
    </source>
</evidence>
<feature type="binding site" evidence="2">
    <location>
        <position position="133"/>
    </location>
    <ligand>
        <name>Cu cation</name>
        <dbReference type="ChEBI" id="CHEBI:23378"/>
    </ligand>
</feature>
<dbReference type="PANTHER" id="PTHR12151:SF3">
    <property type="entry name" value="C OXIDASE ASSEMBLY FACTOR, PUTATIVE ELECTRON TRANSPORT PROTEIN SCO1_2, PUTATIVE-RELATED"/>
    <property type="match status" value="1"/>
</dbReference>
<proteinExistence type="inferred from homology"/>
<feature type="binding site" evidence="2">
    <location>
        <position position="246"/>
    </location>
    <ligand>
        <name>Cu cation</name>
        <dbReference type="ChEBI" id="CHEBI:23378"/>
    </ligand>
</feature>
<dbReference type="Pfam" id="PF02630">
    <property type="entry name" value="SCO1-SenC"/>
    <property type="match status" value="1"/>
</dbReference>
<evidence type="ECO:0000313" key="6">
    <source>
        <dbReference type="Proteomes" id="UP000007350"/>
    </source>
</evidence>
<feature type="binding site" evidence="2">
    <location>
        <position position="137"/>
    </location>
    <ligand>
        <name>Cu cation</name>
        <dbReference type="ChEBI" id="CHEBI:23378"/>
    </ligand>
</feature>
<dbReference type="SUPFAM" id="SSF52833">
    <property type="entry name" value="Thioredoxin-like"/>
    <property type="match status" value="1"/>
</dbReference>
<dbReference type="GO" id="GO:0005739">
    <property type="term" value="C:mitochondrion"/>
    <property type="evidence" value="ECO:0007669"/>
    <property type="project" value="GOC"/>
</dbReference>
<evidence type="ECO:0000256" key="3">
    <source>
        <dbReference type="PIRSR" id="PIRSR603782-2"/>
    </source>
</evidence>
<comment type="similarity">
    <text evidence="1">Belongs to the SCO1/2 family.</text>
</comment>
<dbReference type="InterPro" id="IPR003782">
    <property type="entry name" value="SCO1/SenC"/>
</dbReference>
<dbReference type="Gene3D" id="3.40.30.10">
    <property type="entry name" value="Glutaredoxin"/>
    <property type="match status" value="1"/>
</dbReference>